<comment type="cofactor">
    <cofactor evidence="1">
        <name>Mn(2+)</name>
        <dbReference type="ChEBI" id="CHEBI:29035"/>
    </cofactor>
</comment>
<dbReference type="InterPro" id="IPR050501">
    <property type="entry name" value="ICDH/IPMDH"/>
</dbReference>
<dbReference type="SUPFAM" id="SSF53659">
    <property type="entry name" value="Isocitrate/Isopropylmalate dehydrogenase-like"/>
    <property type="match status" value="1"/>
</dbReference>
<comment type="cofactor">
    <cofactor evidence="2">
        <name>Mg(2+)</name>
        <dbReference type="ChEBI" id="CHEBI:18420"/>
    </cofactor>
</comment>
<evidence type="ECO:0000313" key="7">
    <source>
        <dbReference type="Proteomes" id="UP000295818"/>
    </source>
</evidence>
<reference evidence="6 7" key="1">
    <citation type="journal article" date="2015" name="Stand. Genomic Sci.">
        <title>Genomic Encyclopedia of Bacterial and Archaeal Type Strains, Phase III: the genomes of soil and plant-associated and newly described type strains.</title>
        <authorList>
            <person name="Whitman W.B."/>
            <person name="Woyke T."/>
            <person name="Klenk H.P."/>
            <person name="Zhou Y."/>
            <person name="Lilburn T.G."/>
            <person name="Beck B.J."/>
            <person name="De Vos P."/>
            <person name="Vandamme P."/>
            <person name="Eisen J.A."/>
            <person name="Garrity G."/>
            <person name="Hugenholtz P."/>
            <person name="Kyrpides N.C."/>
        </authorList>
    </citation>
    <scope>NUCLEOTIDE SEQUENCE [LARGE SCALE GENOMIC DNA]</scope>
    <source>
        <strain evidence="6 7">VKM Ac-2538</strain>
    </source>
</reference>
<evidence type="ECO:0000313" key="6">
    <source>
        <dbReference type="EMBL" id="TCO20098.1"/>
    </source>
</evidence>
<dbReference type="PANTHER" id="PTHR43275:SF1">
    <property type="entry name" value="D-MALATE DEHYDROGENASE [DECARBOXYLATING]"/>
    <property type="match status" value="1"/>
</dbReference>
<evidence type="ECO:0000256" key="2">
    <source>
        <dbReference type="ARBA" id="ARBA00001946"/>
    </source>
</evidence>
<sequence length="65" mass="7135">MTNYRIALVPGDGIGREVVPAALSVLESVGKRHGISFGYDEFDWSCGRYLAEGCSDCAQSEHRTR</sequence>
<keyword evidence="7" id="KW-1185">Reference proteome</keyword>
<dbReference type="EMBL" id="SLWM01000009">
    <property type="protein sequence ID" value="TCO20098.1"/>
    <property type="molecule type" value="Genomic_DNA"/>
</dbReference>
<proteinExistence type="predicted"/>
<evidence type="ECO:0000256" key="5">
    <source>
        <dbReference type="ARBA" id="ARBA00023027"/>
    </source>
</evidence>
<dbReference type="Gene3D" id="3.40.718.10">
    <property type="entry name" value="Isopropylmalate Dehydrogenase"/>
    <property type="match status" value="1"/>
</dbReference>
<evidence type="ECO:0000256" key="4">
    <source>
        <dbReference type="ARBA" id="ARBA00023002"/>
    </source>
</evidence>
<gene>
    <name evidence="6" type="ORF">EV644_109118</name>
</gene>
<dbReference type="PANTHER" id="PTHR43275">
    <property type="entry name" value="D-MALATE DEHYDROGENASE [DECARBOXYLATING]"/>
    <property type="match status" value="1"/>
</dbReference>
<dbReference type="Proteomes" id="UP000295818">
    <property type="component" value="Unassembled WGS sequence"/>
</dbReference>
<evidence type="ECO:0000256" key="1">
    <source>
        <dbReference type="ARBA" id="ARBA00001936"/>
    </source>
</evidence>
<organism evidence="6 7">
    <name type="scientific">Kribbella orskensis</name>
    <dbReference type="NCBI Taxonomy" id="2512216"/>
    <lineage>
        <taxon>Bacteria</taxon>
        <taxon>Bacillati</taxon>
        <taxon>Actinomycetota</taxon>
        <taxon>Actinomycetes</taxon>
        <taxon>Propionibacteriales</taxon>
        <taxon>Kribbellaceae</taxon>
        <taxon>Kribbella</taxon>
    </lineage>
</organism>
<accession>A0ABY2BK60</accession>
<name>A0ABY2BK60_9ACTN</name>
<keyword evidence="3" id="KW-0479">Metal-binding</keyword>
<protein>
    <submittedName>
        <fullName evidence="6">Isocitrate/isopropylmalate dehydrogenase</fullName>
    </submittedName>
</protein>
<evidence type="ECO:0000256" key="3">
    <source>
        <dbReference type="ARBA" id="ARBA00022723"/>
    </source>
</evidence>
<comment type="caution">
    <text evidence="6">The sequence shown here is derived from an EMBL/GenBank/DDBJ whole genome shotgun (WGS) entry which is preliminary data.</text>
</comment>
<keyword evidence="5" id="KW-0520">NAD</keyword>
<keyword evidence="4" id="KW-0560">Oxidoreductase</keyword>